<dbReference type="InterPro" id="IPR052891">
    <property type="entry name" value="DNA-3mA_glycosylase"/>
</dbReference>
<reference evidence="2" key="1">
    <citation type="journal article" date="2019" name="Int. J. Syst. Evol. Microbiol.">
        <title>The Global Catalogue of Microorganisms (GCM) 10K type strain sequencing project: providing services to taxonomists for standard genome sequencing and annotation.</title>
        <authorList>
            <consortium name="The Broad Institute Genomics Platform"/>
            <consortium name="The Broad Institute Genome Sequencing Center for Infectious Disease"/>
            <person name="Wu L."/>
            <person name="Ma J."/>
        </authorList>
    </citation>
    <scope>NUCLEOTIDE SEQUENCE [LARGE SCALE GENOMIC DNA]</scope>
    <source>
        <strain evidence="2">KCTC 13193</strain>
    </source>
</reference>
<dbReference type="Gene3D" id="1.10.340.30">
    <property type="entry name" value="Hypothetical protein, domain 2"/>
    <property type="match status" value="1"/>
</dbReference>
<dbReference type="InterPro" id="IPR005019">
    <property type="entry name" value="Adenine_glyco"/>
</dbReference>
<dbReference type="InterPro" id="IPR011257">
    <property type="entry name" value="DNA_glycosylase"/>
</dbReference>
<sequence length="187" mass="22273">MNINRCEWVTGDPIYIQYHDEEWGRPVHDDRKLFEMLTLEGAQAGLNWLTILKRRGAYRQAFDDFHPELISNYEEEKVEELLQNKEIIRNRLKIRSVITNANCFLKVQREFGSFDRYIWQFTGGETMRNEWESHLEIPAYTKESEEMSKDLKKRGFKFVGPTICYAFMQAIGMVDDHTAGCFLYRRI</sequence>
<evidence type="ECO:0000313" key="2">
    <source>
        <dbReference type="Proteomes" id="UP001595387"/>
    </source>
</evidence>
<dbReference type="PANTHER" id="PTHR30037">
    <property type="entry name" value="DNA-3-METHYLADENINE GLYCOSYLASE 1"/>
    <property type="match status" value="1"/>
</dbReference>
<protein>
    <submittedName>
        <fullName evidence="1">DNA-3-methyladenine glycosylase I</fullName>
    </submittedName>
</protein>
<organism evidence="1 2">
    <name type="scientific">Virgibacillus sediminis</name>
    <dbReference type="NCBI Taxonomy" id="202260"/>
    <lineage>
        <taxon>Bacteria</taxon>
        <taxon>Bacillati</taxon>
        <taxon>Bacillota</taxon>
        <taxon>Bacilli</taxon>
        <taxon>Bacillales</taxon>
        <taxon>Bacillaceae</taxon>
        <taxon>Virgibacillus</taxon>
    </lineage>
</organism>
<gene>
    <name evidence="1" type="ORF">ACFODW_05945</name>
</gene>
<keyword evidence="2" id="KW-1185">Reference proteome</keyword>
<dbReference type="Proteomes" id="UP001595387">
    <property type="component" value="Unassembled WGS sequence"/>
</dbReference>
<comment type="caution">
    <text evidence="1">The sequence shown here is derived from an EMBL/GenBank/DDBJ whole genome shotgun (WGS) entry which is preliminary data.</text>
</comment>
<dbReference type="RefSeq" id="WP_390304230.1">
    <property type="nucleotide sequence ID" value="NZ_JBHRRZ010000010.1"/>
</dbReference>
<evidence type="ECO:0000313" key="1">
    <source>
        <dbReference type="EMBL" id="MFC2947882.1"/>
    </source>
</evidence>
<proteinExistence type="predicted"/>
<name>A0ABV7A479_9BACI</name>
<dbReference type="EMBL" id="JBHRRZ010000010">
    <property type="protein sequence ID" value="MFC2947882.1"/>
    <property type="molecule type" value="Genomic_DNA"/>
</dbReference>
<accession>A0ABV7A479</accession>
<dbReference type="SUPFAM" id="SSF48150">
    <property type="entry name" value="DNA-glycosylase"/>
    <property type="match status" value="1"/>
</dbReference>
<dbReference type="Pfam" id="PF03352">
    <property type="entry name" value="Adenine_glyco"/>
    <property type="match status" value="1"/>
</dbReference>
<dbReference type="PANTHER" id="PTHR30037:SF4">
    <property type="entry name" value="DNA-3-METHYLADENINE GLYCOSYLASE I"/>
    <property type="match status" value="1"/>
</dbReference>